<organism evidence="2 3">
    <name type="scientific">Hibiscus sabdariffa</name>
    <name type="common">roselle</name>
    <dbReference type="NCBI Taxonomy" id="183260"/>
    <lineage>
        <taxon>Eukaryota</taxon>
        <taxon>Viridiplantae</taxon>
        <taxon>Streptophyta</taxon>
        <taxon>Embryophyta</taxon>
        <taxon>Tracheophyta</taxon>
        <taxon>Spermatophyta</taxon>
        <taxon>Magnoliopsida</taxon>
        <taxon>eudicotyledons</taxon>
        <taxon>Gunneridae</taxon>
        <taxon>Pentapetalae</taxon>
        <taxon>rosids</taxon>
        <taxon>malvids</taxon>
        <taxon>Malvales</taxon>
        <taxon>Malvaceae</taxon>
        <taxon>Malvoideae</taxon>
        <taxon>Hibiscus</taxon>
    </lineage>
</organism>
<dbReference type="Proteomes" id="UP001396334">
    <property type="component" value="Unassembled WGS sequence"/>
</dbReference>
<accession>A0ABR2P3J0</accession>
<protein>
    <recommendedName>
        <fullName evidence="1">RNase H type-1 domain-containing protein</fullName>
    </recommendedName>
</protein>
<dbReference type="InterPro" id="IPR002156">
    <property type="entry name" value="RNaseH_domain"/>
</dbReference>
<name>A0ABR2P3J0_9ROSI</name>
<sequence length="230" mass="25699">MIFDPNSNYHVDVLMHGDRLAVEYIFTFAPESRSPSLAIVNSIYWSRPPRGWVKANVDVSVVSGDGHVAIGDVLRDENGSWILGSGRPIGCCSVLTTELWAVQDMLAQAWRLDIRQLVLETDCLEVVKILNGSSKAMDGHSLIRLIQGWTQKNWNLVIRHVTRDHNQLTDKLVALGRTAPRDGVLFVNPPAELLQLVEDDVAHSLQELDASIWRENAHTICFNLMNDPGV</sequence>
<evidence type="ECO:0000313" key="2">
    <source>
        <dbReference type="EMBL" id="KAK8982970.1"/>
    </source>
</evidence>
<reference evidence="2 3" key="1">
    <citation type="journal article" date="2024" name="G3 (Bethesda)">
        <title>Genome assembly of Hibiscus sabdariffa L. provides insights into metabolisms of medicinal natural products.</title>
        <authorList>
            <person name="Kim T."/>
        </authorList>
    </citation>
    <scope>NUCLEOTIDE SEQUENCE [LARGE SCALE GENOMIC DNA]</scope>
    <source>
        <strain evidence="2">TK-2024</strain>
        <tissue evidence="2">Old leaves</tissue>
    </source>
</reference>
<dbReference type="CDD" id="cd06222">
    <property type="entry name" value="RNase_H_like"/>
    <property type="match status" value="1"/>
</dbReference>
<dbReference type="InterPro" id="IPR036397">
    <property type="entry name" value="RNaseH_sf"/>
</dbReference>
<evidence type="ECO:0000313" key="3">
    <source>
        <dbReference type="Proteomes" id="UP001396334"/>
    </source>
</evidence>
<dbReference type="Pfam" id="PF13456">
    <property type="entry name" value="RVT_3"/>
    <property type="match status" value="1"/>
</dbReference>
<dbReference type="PANTHER" id="PTHR47723">
    <property type="entry name" value="OS05G0353850 PROTEIN"/>
    <property type="match status" value="1"/>
</dbReference>
<dbReference type="InterPro" id="IPR044730">
    <property type="entry name" value="RNase_H-like_dom_plant"/>
</dbReference>
<dbReference type="InterPro" id="IPR012337">
    <property type="entry name" value="RNaseH-like_sf"/>
</dbReference>
<comment type="caution">
    <text evidence="2">The sequence shown here is derived from an EMBL/GenBank/DDBJ whole genome shotgun (WGS) entry which is preliminary data.</text>
</comment>
<dbReference type="Gene3D" id="3.30.420.10">
    <property type="entry name" value="Ribonuclease H-like superfamily/Ribonuclease H"/>
    <property type="match status" value="1"/>
</dbReference>
<keyword evidence="3" id="KW-1185">Reference proteome</keyword>
<dbReference type="EMBL" id="JBBPBN010000083">
    <property type="protein sequence ID" value="KAK8982970.1"/>
    <property type="molecule type" value="Genomic_DNA"/>
</dbReference>
<gene>
    <name evidence="2" type="ORF">V6N11_054955</name>
</gene>
<proteinExistence type="predicted"/>
<dbReference type="InterPro" id="IPR053151">
    <property type="entry name" value="RNase_H-like"/>
</dbReference>
<dbReference type="PANTHER" id="PTHR47723:SF19">
    <property type="entry name" value="POLYNUCLEOTIDYL TRANSFERASE, RIBONUCLEASE H-LIKE SUPERFAMILY PROTEIN"/>
    <property type="match status" value="1"/>
</dbReference>
<dbReference type="SUPFAM" id="SSF53098">
    <property type="entry name" value="Ribonuclease H-like"/>
    <property type="match status" value="1"/>
</dbReference>
<evidence type="ECO:0000259" key="1">
    <source>
        <dbReference type="Pfam" id="PF13456"/>
    </source>
</evidence>
<feature type="domain" description="RNase H type-1" evidence="1">
    <location>
        <begin position="56"/>
        <end position="174"/>
    </location>
</feature>